<organism evidence="2 3">
    <name type="scientific">Suicoccus acidiformans</name>
    <dbReference type="NCBI Taxonomy" id="2036206"/>
    <lineage>
        <taxon>Bacteria</taxon>
        <taxon>Bacillati</taxon>
        <taxon>Bacillota</taxon>
        <taxon>Bacilli</taxon>
        <taxon>Lactobacillales</taxon>
        <taxon>Aerococcaceae</taxon>
        <taxon>Suicoccus</taxon>
    </lineage>
</organism>
<dbReference type="PROSITE" id="PS50994">
    <property type="entry name" value="INTEGRASE"/>
    <property type="match status" value="1"/>
</dbReference>
<evidence type="ECO:0000313" key="3">
    <source>
        <dbReference type="Proteomes" id="UP000263232"/>
    </source>
</evidence>
<dbReference type="PANTHER" id="PTHR35004">
    <property type="entry name" value="TRANSPOSASE RV3428C-RELATED"/>
    <property type="match status" value="1"/>
</dbReference>
<reference evidence="2 3" key="1">
    <citation type="submission" date="2017-09" db="EMBL/GenBank/DDBJ databases">
        <title>Complete genome sequence of Oxytococcus suis strain ZY16052.</title>
        <authorList>
            <person name="Li F."/>
        </authorList>
    </citation>
    <scope>NUCLEOTIDE SEQUENCE [LARGE SCALE GENOMIC DNA]</scope>
    <source>
        <strain evidence="2 3">ZY16052</strain>
    </source>
</reference>
<dbReference type="InterPro" id="IPR012337">
    <property type="entry name" value="RNaseH-like_sf"/>
</dbReference>
<accession>A0A347WIQ0</accession>
<feature type="domain" description="Integrase catalytic" evidence="1">
    <location>
        <begin position="1"/>
        <end position="142"/>
    </location>
</feature>
<evidence type="ECO:0000259" key="1">
    <source>
        <dbReference type="PROSITE" id="PS50994"/>
    </source>
</evidence>
<dbReference type="OrthoDB" id="92877at2"/>
<dbReference type="GO" id="GO:0003676">
    <property type="term" value="F:nucleic acid binding"/>
    <property type="evidence" value="ECO:0007669"/>
    <property type="project" value="InterPro"/>
</dbReference>
<dbReference type="EMBL" id="CP023434">
    <property type="protein sequence ID" value="AXY24957.1"/>
    <property type="molecule type" value="Genomic_DNA"/>
</dbReference>
<dbReference type="InterPro" id="IPR001584">
    <property type="entry name" value="Integrase_cat-core"/>
</dbReference>
<dbReference type="KEGG" id="abae:CL176_02345"/>
<gene>
    <name evidence="2" type="ORF">CL176_02345</name>
</gene>
<dbReference type="Proteomes" id="UP000263232">
    <property type="component" value="Chromosome"/>
</dbReference>
<evidence type="ECO:0000313" key="2">
    <source>
        <dbReference type="EMBL" id="AXY24957.1"/>
    </source>
</evidence>
<dbReference type="Gene3D" id="3.30.420.10">
    <property type="entry name" value="Ribonuclease H-like superfamily/Ribonuclease H"/>
    <property type="match status" value="1"/>
</dbReference>
<dbReference type="GO" id="GO:0015074">
    <property type="term" value="P:DNA integration"/>
    <property type="evidence" value="ECO:0007669"/>
    <property type="project" value="InterPro"/>
</dbReference>
<protein>
    <recommendedName>
        <fullName evidence="1">Integrase catalytic domain-containing protein</fullName>
    </recommendedName>
</protein>
<name>A0A347WIQ0_9LACT</name>
<dbReference type="AlphaFoldDB" id="A0A347WIQ0"/>
<dbReference type="InterPro" id="IPR036397">
    <property type="entry name" value="RNaseH_sf"/>
</dbReference>
<dbReference type="PANTHER" id="PTHR35004:SF6">
    <property type="entry name" value="TRANSPOSASE"/>
    <property type="match status" value="1"/>
</dbReference>
<dbReference type="SUPFAM" id="SSF53098">
    <property type="entry name" value="Ribonuclease H-like"/>
    <property type="match status" value="1"/>
</dbReference>
<sequence>MAHGQADVSRLGECTQETQSGETIKLYVICFVLSHSRHKYTVWKDHPFTTADAIEGHEKAFAFYGGRTEEIIYDQDRIISVDENAGNFVLTNAFQQYVHESGFQATFCRGAVQESKGKIESVVNTLRTTSQIVDYIPMLTIE</sequence>
<proteinExistence type="predicted"/>
<keyword evidence="3" id="KW-1185">Reference proteome</keyword>